<gene>
    <name evidence="2" type="ORF">C5F50_11365</name>
</gene>
<evidence type="ECO:0000313" key="2">
    <source>
        <dbReference type="EMBL" id="QLH07601.1"/>
    </source>
</evidence>
<protein>
    <recommendedName>
        <fullName evidence="1">SpoVT-AbrB domain-containing protein</fullName>
    </recommendedName>
</protein>
<dbReference type="SUPFAM" id="SSF89447">
    <property type="entry name" value="AbrB/MazE/MraZ-like"/>
    <property type="match status" value="1"/>
</dbReference>
<dbReference type="SMART" id="SM00966">
    <property type="entry name" value="SpoVT_AbrB"/>
    <property type="match status" value="1"/>
</dbReference>
<organism evidence="2 3">
    <name type="scientific">Nitrosopumilus ureiphilus</name>
    <dbReference type="NCBI Taxonomy" id="1470067"/>
    <lineage>
        <taxon>Archaea</taxon>
        <taxon>Nitrososphaerota</taxon>
        <taxon>Nitrososphaeria</taxon>
        <taxon>Nitrosopumilales</taxon>
        <taxon>Nitrosopumilaceae</taxon>
        <taxon>Nitrosopumilus</taxon>
    </lineage>
</organism>
<dbReference type="OrthoDB" id="8993at2157"/>
<evidence type="ECO:0000259" key="1">
    <source>
        <dbReference type="SMART" id="SM00966"/>
    </source>
</evidence>
<keyword evidence="3" id="KW-1185">Reference proteome</keyword>
<dbReference type="RefSeq" id="WP_179371477.1">
    <property type="nucleotide sequence ID" value="NZ_CP026995.1"/>
</dbReference>
<proteinExistence type="predicted"/>
<dbReference type="EMBL" id="CP026995">
    <property type="protein sequence ID" value="QLH07601.1"/>
    <property type="molecule type" value="Genomic_DNA"/>
</dbReference>
<accession>A0A7D5REQ3</accession>
<feature type="domain" description="SpoVT-AbrB" evidence="1">
    <location>
        <begin position="9"/>
        <end position="54"/>
    </location>
</feature>
<dbReference type="Proteomes" id="UP000509478">
    <property type="component" value="Chromosome"/>
</dbReference>
<dbReference type="InterPro" id="IPR007159">
    <property type="entry name" value="SpoVT-AbrB_dom"/>
</dbReference>
<dbReference type="Pfam" id="PF04014">
    <property type="entry name" value="MazE_antitoxin"/>
    <property type="match status" value="1"/>
</dbReference>
<dbReference type="GO" id="GO:0003677">
    <property type="term" value="F:DNA binding"/>
    <property type="evidence" value="ECO:0007669"/>
    <property type="project" value="InterPro"/>
</dbReference>
<dbReference type="NCBIfam" id="TIGR01439">
    <property type="entry name" value="lp_hng_hel_AbrB"/>
    <property type="match status" value="1"/>
</dbReference>
<dbReference type="KEGG" id="nue:C5F50_11365"/>
<dbReference type="InterPro" id="IPR037914">
    <property type="entry name" value="SpoVT-AbrB_sf"/>
</dbReference>
<dbReference type="AlphaFoldDB" id="A0A7D5REQ3"/>
<sequence length="86" mass="9686">MSESTLKTVSVSEKGQIAIPKEIQILLGIKKGDRLVLTAKNEKLLIQKATKVAKQIEVDFGPLTKMSEQTAKKLWDNKDDEIWNSF</sequence>
<dbReference type="GeneID" id="56068721"/>
<evidence type="ECO:0000313" key="3">
    <source>
        <dbReference type="Proteomes" id="UP000509478"/>
    </source>
</evidence>
<name>A0A7D5REQ3_9ARCH</name>
<reference evidence="2 3" key="1">
    <citation type="submission" date="2018-02" db="EMBL/GenBank/DDBJ databases">
        <title>Complete genome of Nitrosopumilus ureaphilus PS0.</title>
        <authorList>
            <person name="Qin W."/>
            <person name="Zheng Y."/>
            <person name="Stahl D.A."/>
        </authorList>
    </citation>
    <scope>NUCLEOTIDE SEQUENCE [LARGE SCALE GENOMIC DNA]</scope>
    <source>
        <strain evidence="2 3">PS0</strain>
    </source>
</reference>
<dbReference type="Gene3D" id="2.10.260.10">
    <property type="match status" value="1"/>
</dbReference>